<proteinExistence type="predicted"/>
<reference evidence="1" key="1">
    <citation type="submission" date="2023-03" db="EMBL/GenBank/DDBJ databases">
        <title>Massive genome expansion in bonnet fungi (Mycena s.s.) driven by repeated elements and novel gene families across ecological guilds.</title>
        <authorList>
            <consortium name="Lawrence Berkeley National Laboratory"/>
            <person name="Harder C.B."/>
            <person name="Miyauchi S."/>
            <person name="Viragh M."/>
            <person name="Kuo A."/>
            <person name="Thoen E."/>
            <person name="Andreopoulos B."/>
            <person name="Lu D."/>
            <person name="Skrede I."/>
            <person name="Drula E."/>
            <person name="Henrissat B."/>
            <person name="Morin E."/>
            <person name="Kohler A."/>
            <person name="Barry K."/>
            <person name="LaButti K."/>
            <person name="Morin E."/>
            <person name="Salamov A."/>
            <person name="Lipzen A."/>
            <person name="Mereny Z."/>
            <person name="Hegedus B."/>
            <person name="Baldrian P."/>
            <person name="Stursova M."/>
            <person name="Weitz H."/>
            <person name="Taylor A."/>
            <person name="Grigoriev I.V."/>
            <person name="Nagy L.G."/>
            <person name="Martin F."/>
            <person name="Kauserud H."/>
        </authorList>
    </citation>
    <scope>NUCLEOTIDE SEQUENCE</scope>
    <source>
        <strain evidence="1">9144</strain>
    </source>
</reference>
<comment type="caution">
    <text evidence="1">The sequence shown here is derived from an EMBL/GenBank/DDBJ whole genome shotgun (WGS) entry which is preliminary data.</text>
</comment>
<name>A0AAD6YC34_9AGAR</name>
<accession>A0AAD6YC34</accession>
<dbReference type="Proteomes" id="UP001219525">
    <property type="component" value="Unassembled WGS sequence"/>
</dbReference>
<dbReference type="EMBL" id="JARJCW010000034">
    <property type="protein sequence ID" value="KAJ7208341.1"/>
    <property type="molecule type" value="Genomic_DNA"/>
</dbReference>
<organism evidence="1 2">
    <name type="scientific">Mycena pura</name>
    <dbReference type="NCBI Taxonomy" id="153505"/>
    <lineage>
        <taxon>Eukaryota</taxon>
        <taxon>Fungi</taxon>
        <taxon>Dikarya</taxon>
        <taxon>Basidiomycota</taxon>
        <taxon>Agaricomycotina</taxon>
        <taxon>Agaricomycetes</taxon>
        <taxon>Agaricomycetidae</taxon>
        <taxon>Agaricales</taxon>
        <taxon>Marasmiineae</taxon>
        <taxon>Mycenaceae</taxon>
        <taxon>Mycena</taxon>
    </lineage>
</organism>
<gene>
    <name evidence="1" type="ORF">GGX14DRAFT_395995</name>
</gene>
<evidence type="ECO:0000313" key="2">
    <source>
        <dbReference type="Proteomes" id="UP001219525"/>
    </source>
</evidence>
<evidence type="ECO:0000313" key="1">
    <source>
        <dbReference type="EMBL" id="KAJ7208341.1"/>
    </source>
</evidence>
<protein>
    <submittedName>
        <fullName evidence="1">Uncharacterized protein</fullName>
    </submittedName>
</protein>
<keyword evidence="2" id="KW-1185">Reference proteome</keyword>
<dbReference type="AlphaFoldDB" id="A0AAD6YC34"/>
<sequence length="261" mass="29560">MDDVLFTELIHKLPGFPSLRCLRLLHIRWTSLSDILLTSFTAVFRDITQFDLDNATFATTHHLIDVLACLPRLERSTVYAVFLKNRAEPVAQKLPLPREPPHCLRELRLCLPCWDSFDPIISWIGTGPPTIHALKLGILSITSLPAVGNLLRILGSVLRDLELDFPSHITSPASGQSVCCSTHRGRSSTLSPANLNAALRARPRLRRLRFHLHWNNHRGRLRFRWNNSTDEAAEEIRGRVAPEFMARGIVDVLLLQNSARH</sequence>